<keyword evidence="2" id="KW-0547">Nucleotide-binding</keyword>
<dbReference type="PANTHER" id="PTHR43023">
    <property type="entry name" value="PROTEIN TRIGALACTOSYLDIACYLGLYCEROL 3, CHLOROPLASTIC"/>
    <property type="match status" value="1"/>
</dbReference>
<dbReference type="InterPro" id="IPR027417">
    <property type="entry name" value="P-loop_NTPase"/>
</dbReference>
<gene>
    <name evidence="5" type="ORF">HY618_00725</name>
</gene>
<dbReference type="PANTHER" id="PTHR43023:SF3">
    <property type="entry name" value="PROTEIN TRIGALACTOSYLDIACYLGLYCEROL 3, CHLOROPLASTIC"/>
    <property type="match status" value="1"/>
</dbReference>
<name>A0A933E710_UNCTE</name>
<evidence type="ECO:0000256" key="3">
    <source>
        <dbReference type="ARBA" id="ARBA00022840"/>
    </source>
</evidence>
<dbReference type="PROSITE" id="PS50893">
    <property type="entry name" value="ABC_TRANSPORTER_2"/>
    <property type="match status" value="1"/>
</dbReference>
<reference evidence="5" key="1">
    <citation type="submission" date="2020-07" db="EMBL/GenBank/DDBJ databases">
        <title>Huge and variable diversity of episymbiotic CPR bacteria and DPANN archaea in groundwater ecosystems.</title>
        <authorList>
            <person name="He C.Y."/>
            <person name="Keren R."/>
            <person name="Whittaker M."/>
            <person name="Farag I.F."/>
            <person name="Doudna J."/>
            <person name="Cate J.H.D."/>
            <person name="Banfield J.F."/>
        </authorList>
    </citation>
    <scope>NUCLEOTIDE SEQUENCE</scope>
    <source>
        <strain evidence="5">NC_groundwater_1370_Ag_S-0.2um_69_93</strain>
    </source>
</reference>
<comment type="caution">
    <text evidence="5">The sequence shown here is derived from an EMBL/GenBank/DDBJ whole genome shotgun (WGS) entry which is preliminary data.</text>
</comment>
<evidence type="ECO:0000313" key="6">
    <source>
        <dbReference type="Proteomes" id="UP000752292"/>
    </source>
</evidence>
<evidence type="ECO:0000256" key="1">
    <source>
        <dbReference type="ARBA" id="ARBA00022448"/>
    </source>
</evidence>
<dbReference type="SUPFAM" id="SSF52540">
    <property type="entry name" value="P-loop containing nucleoside triphosphate hydrolases"/>
    <property type="match status" value="1"/>
</dbReference>
<organism evidence="5 6">
    <name type="scientific">Tectimicrobiota bacterium</name>
    <dbReference type="NCBI Taxonomy" id="2528274"/>
    <lineage>
        <taxon>Bacteria</taxon>
        <taxon>Pseudomonadati</taxon>
        <taxon>Nitrospinota/Tectimicrobiota group</taxon>
        <taxon>Candidatus Tectimicrobiota</taxon>
    </lineage>
</organism>
<accession>A0A933E710</accession>
<dbReference type="PROSITE" id="PS00211">
    <property type="entry name" value="ABC_TRANSPORTER_1"/>
    <property type="match status" value="1"/>
</dbReference>
<dbReference type="SMART" id="SM00382">
    <property type="entry name" value="AAA"/>
    <property type="match status" value="1"/>
</dbReference>
<feature type="domain" description="ABC transporter" evidence="4">
    <location>
        <begin position="23"/>
        <end position="259"/>
    </location>
</feature>
<evidence type="ECO:0000259" key="4">
    <source>
        <dbReference type="PROSITE" id="PS50893"/>
    </source>
</evidence>
<dbReference type="GO" id="GO:0016887">
    <property type="term" value="F:ATP hydrolysis activity"/>
    <property type="evidence" value="ECO:0007669"/>
    <property type="project" value="InterPro"/>
</dbReference>
<dbReference type="EMBL" id="JACQRX010000033">
    <property type="protein sequence ID" value="MBI4250957.1"/>
    <property type="molecule type" value="Genomic_DNA"/>
</dbReference>
<evidence type="ECO:0000313" key="5">
    <source>
        <dbReference type="EMBL" id="MBI4250957.1"/>
    </source>
</evidence>
<dbReference type="Proteomes" id="UP000752292">
    <property type="component" value="Unassembled WGS sequence"/>
</dbReference>
<dbReference type="InterPro" id="IPR003439">
    <property type="entry name" value="ABC_transporter-like_ATP-bd"/>
</dbReference>
<dbReference type="GO" id="GO:0005524">
    <property type="term" value="F:ATP binding"/>
    <property type="evidence" value="ECO:0007669"/>
    <property type="project" value="UniProtKB-KW"/>
</dbReference>
<dbReference type="Gene3D" id="3.40.50.300">
    <property type="entry name" value="P-loop containing nucleotide triphosphate hydrolases"/>
    <property type="match status" value="1"/>
</dbReference>
<dbReference type="AlphaFoldDB" id="A0A933E710"/>
<dbReference type="Pfam" id="PF00005">
    <property type="entry name" value="ABC_tran"/>
    <property type="match status" value="1"/>
</dbReference>
<dbReference type="CDD" id="cd03261">
    <property type="entry name" value="ABC_Org_Solvent_Resistant"/>
    <property type="match status" value="1"/>
</dbReference>
<proteinExistence type="predicted"/>
<keyword evidence="1" id="KW-0813">Transport</keyword>
<dbReference type="InterPro" id="IPR003593">
    <property type="entry name" value="AAA+_ATPase"/>
</dbReference>
<protein>
    <submittedName>
        <fullName evidence="5">ABC transporter ATP-binding protein</fullName>
    </submittedName>
</protein>
<evidence type="ECO:0000256" key="2">
    <source>
        <dbReference type="ARBA" id="ARBA00022741"/>
    </source>
</evidence>
<keyword evidence="3 5" id="KW-0067">ATP-binding</keyword>
<sequence>MNETVAGHQSTSAGSAPAREPVIEVRNLETYFGDRHILKDVSFDVLRGEIFVILGGSGSGKSTLLRHIIGLLRPSGGSIKIFGHETVDIGEEEWEKIRRRMGVLYQGGALFNSMSVGDNVALPLREFTDLPEATIGIQVRLKLGLVDLAGFERLRPDQLSGGMKKRAGLARAIAMDPQVLFFDEPSAGLDPIAGAGLDELILRLRATFGMTIVVVTHEMESVKKIADRVLMLFKGEAVAVGRLDEVMKNPHPRVQQFFHRQADEEKVDPRQYLDYLTAGGRREL</sequence>
<dbReference type="InterPro" id="IPR017871">
    <property type="entry name" value="ABC_transporter-like_CS"/>
</dbReference>